<evidence type="ECO:0000313" key="3">
    <source>
        <dbReference type="Proteomes" id="UP000198307"/>
    </source>
</evidence>
<dbReference type="Pfam" id="PF08885">
    <property type="entry name" value="GSCFA"/>
    <property type="match status" value="1"/>
</dbReference>
<proteinExistence type="predicted"/>
<evidence type="ECO:0000259" key="1">
    <source>
        <dbReference type="Pfam" id="PF08885"/>
    </source>
</evidence>
<dbReference type="Proteomes" id="UP000198307">
    <property type="component" value="Unassembled WGS sequence"/>
</dbReference>
<dbReference type="InterPro" id="IPR014982">
    <property type="entry name" value="GSCFA"/>
</dbReference>
<protein>
    <submittedName>
        <fullName evidence="2">GSCFA family protein</fullName>
    </submittedName>
</protein>
<evidence type="ECO:0000313" key="2">
    <source>
        <dbReference type="EMBL" id="SNT73038.1"/>
    </source>
</evidence>
<dbReference type="EMBL" id="FZQB01000004">
    <property type="protein sequence ID" value="SNT73038.1"/>
    <property type="molecule type" value="Genomic_DNA"/>
</dbReference>
<sequence length="348" mass="37794">MSAIMVHPYSSLPPSAFWRHGVATQAADAVSDIHHPAFSLTASDAIATAGSCFAQHLGRALRDAGLTVLDAEPAPKGIAPEFSRRYGFGLYSGRYGNIYTARQMIQLLDEIDSGQPDPLHVWSREGRFHDAFRPGLDPEGLDSVEEVMAIRQRHLSRVGAMLAQADVFVFTLGLTEAWRCRNTGRVYPTCPGVVAGSFDPAQHEFVNFSYPQVHEDLEGLYRRLQGFNSGMKLLLTVSPVPLTATASGQHVLPATQYSKATLRAAAGDMAAGNLDVDYFPSYEIVTNPAAAGKFYAEDLRQVTEAGVETVMRSFLAAHGLHLQEKPAREGAAPDDLICEDAMLEAFGR</sequence>
<dbReference type="RefSeq" id="WP_179217669.1">
    <property type="nucleotide sequence ID" value="NZ_CP067129.1"/>
</dbReference>
<name>A0A239PSC5_9RHOB</name>
<feature type="domain" description="GSCFA" evidence="1">
    <location>
        <begin position="46"/>
        <end position="314"/>
    </location>
</feature>
<organism evidence="2 3">
    <name type="scientific">Paracoccus seriniphilus</name>
    <dbReference type="NCBI Taxonomy" id="184748"/>
    <lineage>
        <taxon>Bacteria</taxon>
        <taxon>Pseudomonadati</taxon>
        <taxon>Pseudomonadota</taxon>
        <taxon>Alphaproteobacteria</taxon>
        <taxon>Rhodobacterales</taxon>
        <taxon>Paracoccaceae</taxon>
        <taxon>Paracoccus</taxon>
    </lineage>
</organism>
<dbReference type="AlphaFoldDB" id="A0A239PSC5"/>
<reference evidence="2 3" key="1">
    <citation type="submission" date="2017-07" db="EMBL/GenBank/DDBJ databases">
        <authorList>
            <person name="Sun Z.S."/>
            <person name="Albrecht U."/>
            <person name="Echele G."/>
            <person name="Lee C.C."/>
        </authorList>
    </citation>
    <scope>NUCLEOTIDE SEQUENCE [LARGE SCALE GENOMIC DNA]</scope>
    <source>
        <strain evidence="2 3">DSM 14827</strain>
    </source>
</reference>
<accession>A0A239PSC5</accession>
<gene>
    <name evidence="2" type="ORF">SAMN05444959_104209</name>
</gene>
<keyword evidence="3" id="KW-1185">Reference proteome</keyword>